<organism evidence="2 3">
    <name type="scientific">Hassallia byssoidea VB512170</name>
    <dbReference type="NCBI Taxonomy" id="1304833"/>
    <lineage>
        <taxon>Bacteria</taxon>
        <taxon>Bacillati</taxon>
        <taxon>Cyanobacteriota</taxon>
        <taxon>Cyanophyceae</taxon>
        <taxon>Nostocales</taxon>
        <taxon>Tolypothrichaceae</taxon>
        <taxon>Hassallia</taxon>
    </lineage>
</organism>
<dbReference type="AlphaFoldDB" id="A0A846HAC4"/>
<evidence type="ECO:0000256" key="1">
    <source>
        <dbReference type="SAM" id="Phobius"/>
    </source>
</evidence>
<gene>
    <name evidence="2" type="ORF">PI95_018775</name>
</gene>
<protein>
    <submittedName>
        <fullName evidence="2">DUF3082 domain-containing protein</fullName>
    </submittedName>
</protein>
<evidence type="ECO:0000313" key="3">
    <source>
        <dbReference type="Proteomes" id="UP000031549"/>
    </source>
</evidence>
<feature type="transmembrane region" description="Helical" evidence="1">
    <location>
        <begin position="69"/>
        <end position="97"/>
    </location>
</feature>
<proteinExistence type="predicted"/>
<keyword evidence="3" id="KW-1185">Reference proteome</keyword>
<accession>A0A846HAC4</accession>
<feature type="transmembrane region" description="Helical" evidence="1">
    <location>
        <begin position="20"/>
        <end position="49"/>
    </location>
</feature>
<reference evidence="2 3" key="1">
    <citation type="journal article" date="2015" name="Genome Announc.">
        <title>Draft Genome Sequence of Cyanobacterium Hassallia byssoidea Strain VB512170, Isolated from Monuments in India.</title>
        <authorList>
            <person name="Singh D."/>
            <person name="Chandrababunaidu M.M."/>
            <person name="Panda A."/>
            <person name="Sen D."/>
            <person name="Bhattacharyya S."/>
            <person name="Adhikary S.P."/>
            <person name="Tripathy S."/>
        </authorList>
    </citation>
    <scope>NUCLEOTIDE SEQUENCE [LARGE SCALE GENOMIC DNA]</scope>
    <source>
        <strain evidence="2 3">VB512170</strain>
    </source>
</reference>
<dbReference type="EMBL" id="JTCM02000044">
    <property type="protein sequence ID" value="NEU74547.1"/>
    <property type="molecule type" value="Genomic_DNA"/>
</dbReference>
<keyword evidence="1" id="KW-0812">Transmembrane</keyword>
<dbReference type="InterPro" id="IPR021434">
    <property type="entry name" value="DUF3082"/>
</dbReference>
<evidence type="ECO:0000313" key="2">
    <source>
        <dbReference type="EMBL" id="NEU74547.1"/>
    </source>
</evidence>
<sequence length="104" mass="11020">MSDPNLIEQSEKPKNTATPLRCLIGSIISAGLAIASYSLLNAIAISFATNPIHSQNQLTIRISSAVRTLVIGVFTLGTGVFAIVTLGLFALGVQLLLQQLRQKS</sequence>
<dbReference type="PANTHER" id="PTHR35733:SF1">
    <property type="entry name" value="OS02G0307800 PROTEIN"/>
    <property type="match status" value="1"/>
</dbReference>
<keyword evidence="1" id="KW-0472">Membrane</keyword>
<dbReference type="RefSeq" id="WP_163518999.1">
    <property type="nucleotide sequence ID" value="NZ_JTCM02000044.1"/>
</dbReference>
<dbReference type="Proteomes" id="UP000031549">
    <property type="component" value="Unassembled WGS sequence"/>
</dbReference>
<comment type="caution">
    <text evidence="2">The sequence shown here is derived from an EMBL/GenBank/DDBJ whole genome shotgun (WGS) entry which is preliminary data.</text>
</comment>
<dbReference type="Pfam" id="PF11282">
    <property type="entry name" value="DUF3082"/>
    <property type="match status" value="1"/>
</dbReference>
<keyword evidence="1" id="KW-1133">Transmembrane helix</keyword>
<dbReference type="PANTHER" id="PTHR35733">
    <property type="entry name" value="OS02G0307800 PROTEIN"/>
    <property type="match status" value="1"/>
</dbReference>
<name>A0A846HAC4_9CYAN</name>